<name>A0A2W1LRF7_9BACL</name>
<feature type="transmembrane region" description="Helical" evidence="1">
    <location>
        <begin position="124"/>
        <end position="143"/>
    </location>
</feature>
<dbReference type="Proteomes" id="UP000249522">
    <property type="component" value="Unassembled WGS sequence"/>
</dbReference>
<accession>A0A2W1LRF7</accession>
<keyword evidence="1" id="KW-0472">Membrane</keyword>
<proteinExistence type="predicted"/>
<dbReference type="AlphaFoldDB" id="A0A2W1LRF7"/>
<gene>
    <name evidence="2" type="ORF">DNH61_03505</name>
</gene>
<dbReference type="EMBL" id="QKRB01000028">
    <property type="protein sequence ID" value="PZD97425.1"/>
    <property type="molecule type" value="Genomic_DNA"/>
</dbReference>
<dbReference type="RefSeq" id="WP_111145283.1">
    <property type="nucleotide sequence ID" value="NZ_QKRB01000028.1"/>
</dbReference>
<sequence length="176" mass="21050">MKQIVLWSLLIVPWASLLLLKPDTIRRYMPVALLMTIIHTLTYQAAYYYNWWNESKSSLFGWDRIMPVPWVYGAYLIVVIWVFRFTYGQFWLYLTVNLVMDGLFMYLAYPLLGRLGFVSAESSLPTIAIYAMMIGFSLIIYLYHMWQNDIFKAPEETSKERQRTNWPKLHLRRKAR</sequence>
<keyword evidence="1" id="KW-1133">Transmembrane helix</keyword>
<feature type="transmembrane region" description="Helical" evidence="1">
    <location>
        <begin position="6"/>
        <end position="21"/>
    </location>
</feature>
<comment type="caution">
    <text evidence="2">The sequence shown here is derived from an EMBL/GenBank/DDBJ whole genome shotgun (WGS) entry which is preliminary data.</text>
</comment>
<reference evidence="2 3" key="1">
    <citation type="submission" date="2018-06" db="EMBL/GenBank/DDBJ databases">
        <title>Paenibacillus imtechensis sp. nov.</title>
        <authorList>
            <person name="Pinnaka A.K."/>
            <person name="Singh H."/>
            <person name="Kaur M."/>
        </authorList>
    </citation>
    <scope>NUCLEOTIDE SEQUENCE [LARGE SCALE GENOMIC DNA]</scope>
    <source>
        <strain evidence="2 3">SMB1</strain>
    </source>
</reference>
<keyword evidence="1" id="KW-0812">Transmembrane</keyword>
<protein>
    <submittedName>
        <fullName evidence="2">Uncharacterized protein</fullName>
    </submittedName>
</protein>
<evidence type="ECO:0000313" key="2">
    <source>
        <dbReference type="EMBL" id="PZD97425.1"/>
    </source>
</evidence>
<feature type="transmembrane region" description="Helical" evidence="1">
    <location>
        <begin position="66"/>
        <end position="83"/>
    </location>
</feature>
<evidence type="ECO:0000256" key="1">
    <source>
        <dbReference type="SAM" id="Phobius"/>
    </source>
</evidence>
<keyword evidence="3" id="KW-1185">Reference proteome</keyword>
<organism evidence="2 3">
    <name type="scientific">Paenibacillus sambharensis</name>
    <dbReference type="NCBI Taxonomy" id="1803190"/>
    <lineage>
        <taxon>Bacteria</taxon>
        <taxon>Bacillati</taxon>
        <taxon>Bacillota</taxon>
        <taxon>Bacilli</taxon>
        <taxon>Bacillales</taxon>
        <taxon>Paenibacillaceae</taxon>
        <taxon>Paenibacillus</taxon>
    </lineage>
</organism>
<feature type="transmembrane region" description="Helical" evidence="1">
    <location>
        <begin position="28"/>
        <end position="46"/>
    </location>
</feature>
<evidence type="ECO:0000313" key="3">
    <source>
        <dbReference type="Proteomes" id="UP000249522"/>
    </source>
</evidence>
<dbReference type="OrthoDB" id="1683771at2"/>
<feature type="transmembrane region" description="Helical" evidence="1">
    <location>
        <begin position="90"/>
        <end position="112"/>
    </location>
</feature>